<dbReference type="RefSeq" id="WP_320426098.1">
    <property type="nucleotide sequence ID" value="NZ_JAXCLA010000009.1"/>
</dbReference>
<dbReference type="PRINTS" id="PR00080">
    <property type="entry name" value="SDRFAMILY"/>
</dbReference>
<dbReference type="PANTHER" id="PTHR42760:SF135">
    <property type="entry name" value="BLL7886 PROTEIN"/>
    <property type="match status" value="1"/>
</dbReference>
<dbReference type="Proteomes" id="UP001285263">
    <property type="component" value="Unassembled WGS sequence"/>
</dbReference>
<dbReference type="PROSITE" id="PS00061">
    <property type="entry name" value="ADH_SHORT"/>
    <property type="match status" value="1"/>
</dbReference>
<dbReference type="InterPro" id="IPR002347">
    <property type="entry name" value="SDR_fam"/>
</dbReference>
<dbReference type="PRINTS" id="PR00081">
    <property type="entry name" value="GDHRDH"/>
</dbReference>
<dbReference type="InterPro" id="IPR036291">
    <property type="entry name" value="NAD(P)-bd_dom_sf"/>
</dbReference>
<proteinExistence type="inferred from homology"/>
<dbReference type="Pfam" id="PF00106">
    <property type="entry name" value="adh_short"/>
    <property type="match status" value="1"/>
</dbReference>
<evidence type="ECO:0000256" key="2">
    <source>
        <dbReference type="RuleBase" id="RU000363"/>
    </source>
</evidence>
<keyword evidence="4" id="KW-1185">Reference proteome</keyword>
<dbReference type="Gene3D" id="3.40.50.720">
    <property type="entry name" value="NAD(P)-binding Rossmann-like Domain"/>
    <property type="match status" value="1"/>
</dbReference>
<protein>
    <submittedName>
        <fullName evidence="3">SDR family NAD(P)-dependent oxidoreductase</fullName>
    </submittedName>
</protein>
<comment type="similarity">
    <text evidence="1 2">Belongs to the short-chain dehydrogenases/reductases (SDR) family.</text>
</comment>
<evidence type="ECO:0000313" key="3">
    <source>
        <dbReference type="EMBL" id="MDY0748136.1"/>
    </source>
</evidence>
<comment type="caution">
    <text evidence="3">The sequence shown here is derived from an EMBL/GenBank/DDBJ whole genome shotgun (WGS) entry which is preliminary data.</text>
</comment>
<sequence length="233" mass="23895">MASSLSDRVFVVTGGFGALGRALAAVLLEEGARVALLDRAPAAAGLPGGERVLAIGGADLGDAGAAAAAFAQVKERWQRIDGLVNVAGGFAWETVGEGQLDTWDRLYAMNLRSAVSASQAALPYLSTDGRGRVVNIAALGAVKAATGMGAYAASKAGVMRFTEALAEELKDRGITVNAVLPSIIDTPTNRADMPDATFDRWVTPEALGRVIKFLLSDDAAAITGALLPVAGRT</sequence>
<accession>A0ABU5DP93</accession>
<organism evidence="3 4">
    <name type="scientific">Roseateles agri</name>
    <dbReference type="NCBI Taxonomy" id="3098619"/>
    <lineage>
        <taxon>Bacteria</taxon>
        <taxon>Pseudomonadati</taxon>
        <taxon>Pseudomonadota</taxon>
        <taxon>Betaproteobacteria</taxon>
        <taxon>Burkholderiales</taxon>
        <taxon>Sphaerotilaceae</taxon>
        <taxon>Roseateles</taxon>
    </lineage>
</organism>
<gene>
    <name evidence="3" type="ORF">SNE35_26790</name>
</gene>
<dbReference type="EMBL" id="JAXCLA010000009">
    <property type="protein sequence ID" value="MDY0748136.1"/>
    <property type="molecule type" value="Genomic_DNA"/>
</dbReference>
<name>A0ABU5DP93_9BURK</name>
<dbReference type="SUPFAM" id="SSF51735">
    <property type="entry name" value="NAD(P)-binding Rossmann-fold domains"/>
    <property type="match status" value="1"/>
</dbReference>
<reference evidence="3 4" key="1">
    <citation type="submission" date="2023-11" db="EMBL/GenBank/DDBJ databases">
        <title>Paucibacter sp. nov., isolated from fresh soil in Korea.</title>
        <authorList>
            <person name="Le N.T.T."/>
        </authorList>
    </citation>
    <scope>NUCLEOTIDE SEQUENCE [LARGE SCALE GENOMIC DNA]</scope>
    <source>
        <strain evidence="3 4">R3-3</strain>
    </source>
</reference>
<dbReference type="PANTHER" id="PTHR42760">
    <property type="entry name" value="SHORT-CHAIN DEHYDROGENASES/REDUCTASES FAMILY MEMBER"/>
    <property type="match status" value="1"/>
</dbReference>
<evidence type="ECO:0000313" key="4">
    <source>
        <dbReference type="Proteomes" id="UP001285263"/>
    </source>
</evidence>
<dbReference type="InterPro" id="IPR020904">
    <property type="entry name" value="Sc_DH/Rdtase_CS"/>
</dbReference>
<evidence type="ECO:0000256" key="1">
    <source>
        <dbReference type="ARBA" id="ARBA00006484"/>
    </source>
</evidence>